<keyword evidence="5 7" id="KW-1133">Transmembrane helix</keyword>
<dbReference type="InterPro" id="IPR007217">
    <property type="entry name" value="Per1-like"/>
</dbReference>
<feature type="transmembrane region" description="Helical" evidence="7">
    <location>
        <begin position="212"/>
        <end position="233"/>
    </location>
</feature>
<name>A0A6V8HED4_TALPI</name>
<feature type="transmembrane region" description="Helical" evidence="7">
    <location>
        <begin position="177"/>
        <end position="196"/>
    </location>
</feature>
<dbReference type="GO" id="GO:0016788">
    <property type="term" value="F:hydrolase activity, acting on ester bonds"/>
    <property type="evidence" value="ECO:0007669"/>
    <property type="project" value="TreeGrafter"/>
</dbReference>
<evidence type="ECO:0000313" key="9">
    <source>
        <dbReference type="Proteomes" id="UP000053095"/>
    </source>
</evidence>
<evidence type="ECO:0000256" key="7">
    <source>
        <dbReference type="RuleBase" id="RU365066"/>
    </source>
</evidence>
<evidence type="ECO:0000256" key="5">
    <source>
        <dbReference type="ARBA" id="ARBA00022989"/>
    </source>
</evidence>
<keyword evidence="3 7" id="KW-0812">Transmembrane</keyword>
<feature type="signal peptide" evidence="7">
    <location>
        <begin position="1"/>
        <end position="29"/>
    </location>
</feature>
<evidence type="ECO:0000256" key="4">
    <source>
        <dbReference type="ARBA" id="ARBA00022729"/>
    </source>
</evidence>
<protein>
    <recommendedName>
        <fullName evidence="7">Post-GPI attachment to proteins factor 3</fullName>
    </recommendedName>
</protein>
<keyword evidence="6 7" id="KW-0472">Membrane</keyword>
<feature type="transmembrane region" description="Helical" evidence="7">
    <location>
        <begin position="146"/>
        <end position="165"/>
    </location>
</feature>
<keyword evidence="2 7" id="KW-0337">GPI-anchor biosynthesis</keyword>
<keyword evidence="9" id="KW-1185">Reference proteome</keyword>
<dbReference type="Proteomes" id="UP000053095">
    <property type="component" value="Unassembled WGS sequence"/>
</dbReference>
<comment type="caution">
    <text evidence="8">The sequence shown here is derived from an EMBL/GenBank/DDBJ whole genome shotgun (WGS) entry which is preliminary data.</text>
</comment>
<dbReference type="GO" id="GO:0005789">
    <property type="term" value="C:endoplasmic reticulum membrane"/>
    <property type="evidence" value="ECO:0007669"/>
    <property type="project" value="UniProtKB-SubCell"/>
</dbReference>
<dbReference type="GO" id="GO:0006506">
    <property type="term" value="P:GPI anchor biosynthetic process"/>
    <property type="evidence" value="ECO:0007669"/>
    <property type="project" value="UniProtKB-KW"/>
</dbReference>
<sequence>MQVFRSLSYVSKVSICLFILALFVGQSAASLGDRLPDFKECVKICKEENCQDGNSAVPIYLRLMLWTCAAECDYTCQHVITDRRVNREFPMLQPIVQFHGKWPFYRVLGMQEIFSVLFSLLNFLAHYCGLKWVESSIPASYPLRKYYFGFGYFGYASWTFSMLFHTRDFPLTEKLDYWAAGASILYGLYLVVIRIFRLDQERPRFKPTLRRMWTYLCVGLYIAHVSYLTFWSWDYTYNMIANVVVGVIQNVLWTAFSIYRYRKEPKKPWMAWPAMIVLWISLAMSLELFDFPPWWGLIDAHALWHLGTVIPTAWWYLFIVQDAKNDLAEERLKA</sequence>
<comment type="subcellular location">
    <subcellularLocation>
        <location evidence="1">Endomembrane system</location>
        <topology evidence="1">Multi-pass membrane protein</topology>
    </subcellularLocation>
    <subcellularLocation>
        <location evidence="7">Endoplasmic reticulum membrane</location>
        <topology evidence="7">Multi-pass membrane protein</topology>
    </subcellularLocation>
</comment>
<feature type="chain" id="PRO_5028502045" description="Post-GPI attachment to proteins factor 3" evidence="7">
    <location>
        <begin position="30"/>
        <end position="334"/>
    </location>
</feature>
<dbReference type="Pfam" id="PF04080">
    <property type="entry name" value="Per1"/>
    <property type="match status" value="1"/>
</dbReference>
<accession>A0A6V8HED4</accession>
<keyword evidence="4 7" id="KW-0732">Signal</keyword>
<evidence type="ECO:0000313" key="8">
    <source>
        <dbReference type="EMBL" id="GAM39653.1"/>
    </source>
</evidence>
<feature type="transmembrane region" description="Helical" evidence="7">
    <location>
        <begin position="239"/>
        <end position="259"/>
    </location>
</feature>
<reference evidence="9" key="1">
    <citation type="journal article" date="2015" name="Genome Announc.">
        <title>Draft genome sequence of Talaromyces cellulolyticus strain Y-94, a source of lignocellulosic biomass-degrading enzymes.</title>
        <authorList>
            <person name="Fujii T."/>
            <person name="Koike H."/>
            <person name="Sawayama S."/>
            <person name="Yano S."/>
            <person name="Inoue H."/>
        </authorList>
    </citation>
    <scope>NUCLEOTIDE SEQUENCE [LARGE SCALE GENOMIC DNA]</scope>
    <source>
        <strain evidence="9">Y-94</strain>
    </source>
</reference>
<evidence type="ECO:0000256" key="2">
    <source>
        <dbReference type="ARBA" id="ARBA00022502"/>
    </source>
</evidence>
<feature type="transmembrane region" description="Helical" evidence="7">
    <location>
        <begin position="104"/>
        <end position="125"/>
    </location>
</feature>
<feature type="transmembrane region" description="Helical" evidence="7">
    <location>
        <begin position="271"/>
        <end position="289"/>
    </location>
</feature>
<comment type="function">
    <text evidence="7">Involved in the lipid remodeling steps of GPI-anchor maturation.</text>
</comment>
<evidence type="ECO:0000256" key="1">
    <source>
        <dbReference type="ARBA" id="ARBA00004127"/>
    </source>
</evidence>
<dbReference type="PANTHER" id="PTHR13148">
    <property type="entry name" value="PER1-RELATED"/>
    <property type="match status" value="1"/>
</dbReference>
<keyword evidence="7" id="KW-0256">Endoplasmic reticulum</keyword>
<evidence type="ECO:0000256" key="6">
    <source>
        <dbReference type="ARBA" id="ARBA00023136"/>
    </source>
</evidence>
<organism evidence="8 9">
    <name type="scientific">Talaromyces pinophilus</name>
    <name type="common">Penicillium pinophilum</name>
    <dbReference type="NCBI Taxonomy" id="128442"/>
    <lineage>
        <taxon>Eukaryota</taxon>
        <taxon>Fungi</taxon>
        <taxon>Dikarya</taxon>
        <taxon>Ascomycota</taxon>
        <taxon>Pezizomycotina</taxon>
        <taxon>Eurotiomycetes</taxon>
        <taxon>Eurotiomycetidae</taxon>
        <taxon>Eurotiales</taxon>
        <taxon>Trichocomaceae</taxon>
        <taxon>Talaromyces</taxon>
        <taxon>Talaromyces sect. Talaromyces</taxon>
    </lineage>
</organism>
<proteinExistence type="inferred from homology"/>
<evidence type="ECO:0000256" key="3">
    <source>
        <dbReference type="ARBA" id="ARBA00022692"/>
    </source>
</evidence>
<feature type="transmembrane region" description="Helical" evidence="7">
    <location>
        <begin position="301"/>
        <end position="319"/>
    </location>
</feature>
<dbReference type="PANTHER" id="PTHR13148:SF0">
    <property type="entry name" value="POST-GPI ATTACHMENT TO PROTEINS FACTOR 3"/>
    <property type="match status" value="1"/>
</dbReference>
<dbReference type="AlphaFoldDB" id="A0A6V8HED4"/>
<gene>
    <name evidence="8" type="ORF">TCE0_034f11376</name>
</gene>
<comment type="similarity">
    <text evidence="7">Belongs to the PGAP3 family.</text>
</comment>
<dbReference type="EMBL" id="DF933830">
    <property type="protein sequence ID" value="GAM39653.1"/>
    <property type="molecule type" value="Genomic_DNA"/>
</dbReference>